<dbReference type="AlphaFoldDB" id="A0A6G1IGV6"/>
<evidence type="ECO:0000313" key="1">
    <source>
        <dbReference type="EMBL" id="KAF2677442.1"/>
    </source>
</evidence>
<organism evidence="1 2">
    <name type="scientific">Lentithecium fluviatile CBS 122367</name>
    <dbReference type="NCBI Taxonomy" id="1168545"/>
    <lineage>
        <taxon>Eukaryota</taxon>
        <taxon>Fungi</taxon>
        <taxon>Dikarya</taxon>
        <taxon>Ascomycota</taxon>
        <taxon>Pezizomycotina</taxon>
        <taxon>Dothideomycetes</taxon>
        <taxon>Pleosporomycetidae</taxon>
        <taxon>Pleosporales</taxon>
        <taxon>Massarineae</taxon>
        <taxon>Lentitheciaceae</taxon>
        <taxon>Lentithecium</taxon>
    </lineage>
</organism>
<reference evidence="1" key="1">
    <citation type="journal article" date="2020" name="Stud. Mycol.">
        <title>101 Dothideomycetes genomes: a test case for predicting lifestyles and emergence of pathogens.</title>
        <authorList>
            <person name="Haridas S."/>
            <person name="Albert R."/>
            <person name="Binder M."/>
            <person name="Bloem J."/>
            <person name="Labutti K."/>
            <person name="Salamov A."/>
            <person name="Andreopoulos B."/>
            <person name="Baker S."/>
            <person name="Barry K."/>
            <person name="Bills G."/>
            <person name="Bluhm B."/>
            <person name="Cannon C."/>
            <person name="Castanera R."/>
            <person name="Culley D."/>
            <person name="Daum C."/>
            <person name="Ezra D."/>
            <person name="Gonzalez J."/>
            <person name="Henrissat B."/>
            <person name="Kuo A."/>
            <person name="Liang C."/>
            <person name="Lipzen A."/>
            <person name="Lutzoni F."/>
            <person name="Magnuson J."/>
            <person name="Mondo S."/>
            <person name="Nolan M."/>
            <person name="Ohm R."/>
            <person name="Pangilinan J."/>
            <person name="Park H.-J."/>
            <person name="Ramirez L."/>
            <person name="Alfaro M."/>
            <person name="Sun H."/>
            <person name="Tritt A."/>
            <person name="Yoshinaga Y."/>
            <person name="Zwiers L.-H."/>
            <person name="Turgeon B."/>
            <person name="Goodwin S."/>
            <person name="Spatafora J."/>
            <person name="Crous P."/>
            <person name="Grigoriev I."/>
        </authorList>
    </citation>
    <scope>NUCLEOTIDE SEQUENCE</scope>
    <source>
        <strain evidence="1">CBS 122367</strain>
    </source>
</reference>
<dbReference type="SUPFAM" id="SSF48403">
    <property type="entry name" value="Ankyrin repeat"/>
    <property type="match status" value="1"/>
</dbReference>
<name>A0A6G1IGV6_9PLEO</name>
<proteinExistence type="predicted"/>
<gene>
    <name evidence="1" type="ORF">K458DRAFT_423926</name>
</gene>
<sequence>MLEYFFHKASQCNDIAVIGALLDWSTEHWNPPKPFTMPKIDRTLPWDGMRMLEDGAIRWLDNPQNKEELLDEVLQGAIWNGHISIVDLLCHYVDLQDRKRGSRALRYAVLAPSPSIDLLRLLLRHGLQVPKGIPRGSEGGLRIAVFKGFLDWVDVLLENGADPRDYAGYQGLLDGANRGGFGEDTKVLLEKHGWDIDNLEVPLEVAEEGSGQEQL</sequence>
<dbReference type="EMBL" id="MU005622">
    <property type="protein sequence ID" value="KAF2677442.1"/>
    <property type="molecule type" value="Genomic_DNA"/>
</dbReference>
<dbReference type="Gene3D" id="1.25.40.20">
    <property type="entry name" value="Ankyrin repeat-containing domain"/>
    <property type="match status" value="1"/>
</dbReference>
<dbReference type="Proteomes" id="UP000799291">
    <property type="component" value="Unassembled WGS sequence"/>
</dbReference>
<dbReference type="InterPro" id="IPR036770">
    <property type="entry name" value="Ankyrin_rpt-contain_sf"/>
</dbReference>
<evidence type="ECO:0000313" key="2">
    <source>
        <dbReference type="Proteomes" id="UP000799291"/>
    </source>
</evidence>
<accession>A0A6G1IGV6</accession>
<keyword evidence="2" id="KW-1185">Reference proteome</keyword>
<protein>
    <submittedName>
        <fullName evidence="1">Uncharacterized protein</fullName>
    </submittedName>
</protein>